<dbReference type="RefSeq" id="XP_014672291.1">
    <property type="nucleotide sequence ID" value="XM_014816805.1"/>
</dbReference>
<sequence>MAQLHRFVRVCDRQNTQIFTFLLSRKVTRPLTPDIFTRDFIYGYHRWCLSFVRTEKHISVFLILRDVSDGVIVTLDYSVSLLHRHHFSKNETFSLRACRFCREQDTHGRKVFVSLDELLGAKYTDGNNEYLVELCMKNVRSTYEHVLPVGGATCDPQPRSHGTPRKYESTYFTFGNYDWSVCLFPNGDSNQGKPLICLTRHTHFEHPCKLRYTLTLGEGDRCMASDTIEHVFDVTGAGEGYVLNNIDMGSLVRQHKIKISMELLSVSTISEVKIPLLEKGRNCAQCYDRDKQAWAVVTEFDKGELKLLLFYSDARNVPRNYVRFVCWKAFVVTSSGNELPVLDGPFSKYYCQGLNCEDGYEMTTSVRENEKPDTPDDLIRPRDLILPAHIRQHRRHLAAANANKVDKEGGIGKSPYVNVIYLSANQRLRYTLRHAIRHRRKNISK</sequence>
<name>A0ABM1EJC0_PRICU</name>
<protein>
    <submittedName>
        <fullName evidence="2">Uncharacterized protein LOC106812824</fullName>
    </submittedName>
</protein>
<gene>
    <name evidence="2" type="primary">LOC106812824</name>
</gene>
<accession>A0ABM1EJC0</accession>
<dbReference type="InterPro" id="IPR002083">
    <property type="entry name" value="MATH/TRAF_dom"/>
</dbReference>
<evidence type="ECO:0000313" key="1">
    <source>
        <dbReference type="Proteomes" id="UP000695022"/>
    </source>
</evidence>
<evidence type="ECO:0000313" key="2">
    <source>
        <dbReference type="RefSeq" id="XP_014672291.1"/>
    </source>
</evidence>
<organism evidence="1 2">
    <name type="scientific">Priapulus caudatus</name>
    <name type="common">Priapulid worm</name>
    <dbReference type="NCBI Taxonomy" id="37621"/>
    <lineage>
        <taxon>Eukaryota</taxon>
        <taxon>Metazoa</taxon>
        <taxon>Ecdysozoa</taxon>
        <taxon>Scalidophora</taxon>
        <taxon>Priapulida</taxon>
        <taxon>Priapulimorpha</taxon>
        <taxon>Priapulimorphida</taxon>
        <taxon>Priapulidae</taxon>
        <taxon>Priapulus</taxon>
    </lineage>
</organism>
<keyword evidence="1" id="KW-1185">Reference proteome</keyword>
<proteinExistence type="predicted"/>
<dbReference type="InterPro" id="IPR008974">
    <property type="entry name" value="TRAF-like"/>
</dbReference>
<dbReference type="SUPFAM" id="SSF49599">
    <property type="entry name" value="TRAF domain-like"/>
    <property type="match status" value="2"/>
</dbReference>
<reference evidence="2" key="1">
    <citation type="submission" date="2025-08" db="UniProtKB">
        <authorList>
            <consortium name="RefSeq"/>
        </authorList>
    </citation>
    <scope>IDENTIFICATION</scope>
</reference>
<dbReference type="GeneID" id="106812824"/>
<dbReference type="CDD" id="cd00121">
    <property type="entry name" value="MATH"/>
    <property type="match status" value="2"/>
</dbReference>
<dbReference type="Proteomes" id="UP000695022">
    <property type="component" value="Unplaced"/>
</dbReference>
<dbReference type="Gene3D" id="2.60.210.10">
    <property type="entry name" value="Apoptosis, Tumor Necrosis Factor Receptor Associated Protein 2, Chain A"/>
    <property type="match status" value="1"/>
</dbReference>